<dbReference type="InterPro" id="IPR000719">
    <property type="entry name" value="Prot_kinase_dom"/>
</dbReference>
<dbReference type="Gene3D" id="3.30.200.20">
    <property type="entry name" value="Phosphorylase Kinase, domain 1"/>
    <property type="match status" value="1"/>
</dbReference>
<evidence type="ECO:0000259" key="9">
    <source>
        <dbReference type="PROSITE" id="PS50011"/>
    </source>
</evidence>
<dbReference type="PANTHER" id="PTHR43289:SF6">
    <property type="entry name" value="SERINE_THREONINE-PROTEIN KINASE NEKL-3"/>
    <property type="match status" value="1"/>
</dbReference>
<feature type="compositionally biased region" description="Gly residues" evidence="8">
    <location>
        <begin position="416"/>
        <end position="433"/>
    </location>
</feature>
<dbReference type="Proteomes" id="UP000305929">
    <property type="component" value="Unassembled WGS sequence"/>
</dbReference>
<dbReference type="SMART" id="SM00220">
    <property type="entry name" value="S_TKc"/>
    <property type="match status" value="1"/>
</dbReference>
<dbReference type="PROSITE" id="PS00108">
    <property type="entry name" value="PROTEIN_KINASE_ST"/>
    <property type="match status" value="1"/>
</dbReference>
<protein>
    <recommendedName>
        <fullName evidence="1">non-specific serine/threonine protein kinase</fullName>
        <ecNumber evidence="1">2.7.11.1</ecNumber>
    </recommendedName>
</protein>
<feature type="compositionally biased region" description="Pro residues" evidence="8">
    <location>
        <begin position="288"/>
        <end position="307"/>
    </location>
</feature>
<dbReference type="PANTHER" id="PTHR43289">
    <property type="entry name" value="MITOGEN-ACTIVATED PROTEIN KINASE KINASE KINASE 20-RELATED"/>
    <property type="match status" value="1"/>
</dbReference>
<evidence type="ECO:0000313" key="11">
    <source>
        <dbReference type="Proteomes" id="UP000305929"/>
    </source>
</evidence>
<evidence type="ECO:0000256" key="8">
    <source>
        <dbReference type="SAM" id="MobiDB-lite"/>
    </source>
</evidence>
<dbReference type="InterPro" id="IPR008271">
    <property type="entry name" value="Ser/Thr_kinase_AS"/>
</dbReference>
<keyword evidence="6 7" id="KW-0067">ATP-binding</keyword>
<dbReference type="SUPFAM" id="SSF56112">
    <property type="entry name" value="Protein kinase-like (PK-like)"/>
    <property type="match status" value="1"/>
</dbReference>
<dbReference type="InterPro" id="IPR017441">
    <property type="entry name" value="Protein_kinase_ATP_BS"/>
</dbReference>
<evidence type="ECO:0000256" key="7">
    <source>
        <dbReference type="PROSITE-ProRule" id="PRU10141"/>
    </source>
</evidence>
<proteinExistence type="predicted"/>
<feature type="binding site" evidence="7">
    <location>
        <position position="44"/>
    </location>
    <ligand>
        <name>ATP</name>
        <dbReference type="ChEBI" id="CHEBI:30616"/>
    </ligand>
</feature>
<dbReference type="AlphaFoldDB" id="A0A4U5WSG0"/>
<feature type="compositionally biased region" description="Low complexity" evidence="8">
    <location>
        <begin position="434"/>
        <end position="444"/>
    </location>
</feature>
<keyword evidence="5 10" id="KW-0418">Kinase</keyword>
<feature type="compositionally biased region" description="Low complexity" evidence="8">
    <location>
        <begin position="311"/>
        <end position="329"/>
    </location>
</feature>
<dbReference type="OrthoDB" id="9762169at2"/>
<organism evidence="10 11">
    <name type="scientific">Streptomyces lasalocidi</name>
    <name type="common">Streptomyces lasaliensis</name>
    <dbReference type="NCBI Taxonomy" id="324833"/>
    <lineage>
        <taxon>Bacteria</taxon>
        <taxon>Bacillati</taxon>
        <taxon>Actinomycetota</taxon>
        <taxon>Actinomycetes</taxon>
        <taxon>Kitasatosporales</taxon>
        <taxon>Streptomycetaceae</taxon>
        <taxon>Streptomyces</taxon>
    </lineage>
</organism>
<reference evidence="10 11" key="1">
    <citation type="submission" date="2019-04" db="EMBL/GenBank/DDBJ databases">
        <title>Streptomyces lasaliensis sp. nov., an Actinomycete isolated from soil which produces the polyether antibiotic lasalocid.</title>
        <authorList>
            <person name="Erwin G."/>
            <person name="Haber C."/>
        </authorList>
    </citation>
    <scope>NUCLEOTIDE SEQUENCE [LARGE SCALE GENOMIC DNA]</scope>
    <source>
        <strain evidence="10 11">X-537</strain>
    </source>
</reference>
<sequence length="597" mass="60577">MSTGGSGARVIDGRFELLERLGSGGMGLVWRARDLVLLREVAVKEVRPSDPGLAEHDPQAARLLRERVLREARALARVHHPNVVAIHHVVDGGEGTFPWLVMELVTGGSLQDRLERAPLTPGEAAGLGREVLAALRAAHAVGIEHRDVKPPNVLLRPDGRPVLTDFGIAAIREHTSLTATGAVIGSPDYMAPERVSGKDGGPAADLWSLAMMLYVAVEGHHPLRRSSTLATLAAVLSEEVPPPRRAGPLTPVLSALLVKDPQARPDAETVDRMLAEARQAAAGGTPTGPGPAPSAVPPPATTAPSPGPGYGSAPHGPGYGPAPHGSPYGPSVPADAAPTSYHLTPPGPGTSPGGPVVTVGVPADRRPARRARMPAVAASVAGVALAGALVWTLLPDDGTGGPGSSGSGASTSAGGRTTGAGPGTGRGTAGATGGATPAADDEGTAPADLLTAEGLRTTVAKIKAASGGEKFTSLAVYGEYAIAGVPVKGNPELYDSYRYDAGADVAVKSGPGGTVMSGEVPVDPDIYDWDAVPALLAKAARTLKVPSPTARYVVVQPASTVFDTDPYLGVYLADAYGSGHLSATVRGKVTNTYPRGG</sequence>
<gene>
    <name evidence="10" type="ORF">E4U91_32940</name>
</gene>
<evidence type="ECO:0000256" key="2">
    <source>
        <dbReference type="ARBA" id="ARBA00022527"/>
    </source>
</evidence>
<evidence type="ECO:0000256" key="1">
    <source>
        <dbReference type="ARBA" id="ARBA00012513"/>
    </source>
</evidence>
<comment type="caution">
    <text evidence="10">The sequence shown here is derived from an EMBL/GenBank/DDBJ whole genome shotgun (WGS) entry which is preliminary data.</text>
</comment>
<evidence type="ECO:0000256" key="4">
    <source>
        <dbReference type="ARBA" id="ARBA00022741"/>
    </source>
</evidence>
<name>A0A4U5WSG0_STRLS</name>
<dbReference type="EC" id="2.7.11.1" evidence="1"/>
<dbReference type="InterPro" id="IPR011009">
    <property type="entry name" value="Kinase-like_dom_sf"/>
</dbReference>
<keyword evidence="3" id="KW-0808">Transferase</keyword>
<dbReference type="GO" id="GO:0004674">
    <property type="term" value="F:protein serine/threonine kinase activity"/>
    <property type="evidence" value="ECO:0007669"/>
    <property type="project" value="UniProtKB-KW"/>
</dbReference>
<keyword evidence="11" id="KW-1185">Reference proteome</keyword>
<evidence type="ECO:0000256" key="5">
    <source>
        <dbReference type="ARBA" id="ARBA00022777"/>
    </source>
</evidence>
<evidence type="ECO:0000313" key="10">
    <source>
        <dbReference type="EMBL" id="TKT04371.1"/>
    </source>
</evidence>
<dbReference type="Gene3D" id="1.10.510.10">
    <property type="entry name" value="Transferase(Phosphotransferase) domain 1"/>
    <property type="match status" value="1"/>
</dbReference>
<dbReference type="Pfam" id="PF00069">
    <property type="entry name" value="Pkinase"/>
    <property type="match status" value="1"/>
</dbReference>
<keyword evidence="2 10" id="KW-0723">Serine/threonine-protein kinase</keyword>
<dbReference type="CDD" id="cd14014">
    <property type="entry name" value="STKc_PknB_like"/>
    <property type="match status" value="1"/>
</dbReference>
<evidence type="ECO:0000256" key="6">
    <source>
        <dbReference type="ARBA" id="ARBA00022840"/>
    </source>
</evidence>
<accession>A0A4U5WSG0</accession>
<dbReference type="RefSeq" id="WP_137310197.1">
    <property type="nucleotide sequence ID" value="NZ_SZNQ01000001.1"/>
</dbReference>
<feature type="region of interest" description="Disordered" evidence="8">
    <location>
        <begin position="399"/>
        <end position="444"/>
    </location>
</feature>
<feature type="domain" description="Protein kinase" evidence="9">
    <location>
        <begin position="15"/>
        <end position="274"/>
    </location>
</feature>
<dbReference type="PROSITE" id="PS00107">
    <property type="entry name" value="PROTEIN_KINASE_ATP"/>
    <property type="match status" value="1"/>
</dbReference>
<keyword evidence="4 7" id="KW-0547">Nucleotide-binding</keyword>
<dbReference type="EMBL" id="SZNQ01000001">
    <property type="protein sequence ID" value="TKT04371.1"/>
    <property type="molecule type" value="Genomic_DNA"/>
</dbReference>
<evidence type="ECO:0000256" key="3">
    <source>
        <dbReference type="ARBA" id="ARBA00022679"/>
    </source>
</evidence>
<dbReference type="PROSITE" id="PS50011">
    <property type="entry name" value="PROTEIN_KINASE_DOM"/>
    <property type="match status" value="1"/>
</dbReference>
<feature type="region of interest" description="Disordered" evidence="8">
    <location>
        <begin position="280"/>
        <end position="361"/>
    </location>
</feature>
<dbReference type="GO" id="GO:0005524">
    <property type="term" value="F:ATP binding"/>
    <property type="evidence" value="ECO:0007669"/>
    <property type="project" value="UniProtKB-UniRule"/>
</dbReference>